<dbReference type="AlphaFoldDB" id="A0A2D3L6C6"/>
<accession>A0A2D3L6C6</accession>
<organism evidence="1 2">
    <name type="scientific">Prevotella intermedia</name>
    <dbReference type="NCBI Taxonomy" id="28131"/>
    <lineage>
        <taxon>Bacteria</taxon>
        <taxon>Pseudomonadati</taxon>
        <taxon>Bacteroidota</taxon>
        <taxon>Bacteroidia</taxon>
        <taxon>Bacteroidales</taxon>
        <taxon>Prevotellaceae</taxon>
        <taxon>Prevotella</taxon>
    </lineage>
</organism>
<evidence type="ECO:0000313" key="2">
    <source>
        <dbReference type="Proteomes" id="UP000229630"/>
    </source>
</evidence>
<sequence length="83" mass="9754">MHGKSGCFALQNLRFRNAKSKLSFFQRIIFTKPELFWSIYLEHEKENQISSVSIGFHIDNTVEHAFLRCVVIGRMTDGINFRF</sequence>
<proteinExistence type="predicted"/>
<protein>
    <submittedName>
        <fullName evidence="1">Uncharacterized protein</fullName>
    </submittedName>
</protein>
<dbReference type="EMBL" id="CP024723">
    <property type="protein sequence ID" value="ATV26129.1"/>
    <property type="molecule type" value="Genomic_DNA"/>
</dbReference>
<gene>
    <name evidence="1" type="ORF">CTM62_05030</name>
</gene>
<dbReference type="Proteomes" id="UP000229630">
    <property type="component" value="Chromosome 1"/>
</dbReference>
<name>A0A2D3L6C6_PREIN</name>
<evidence type="ECO:0000313" key="1">
    <source>
        <dbReference type="EMBL" id="ATV26129.1"/>
    </source>
</evidence>
<reference evidence="1 2" key="1">
    <citation type="submission" date="2017-11" db="EMBL/GenBank/DDBJ databases">
        <title>Genome sequencing of Prevotella intermedia KCOM 2837.</title>
        <authorList>
            <person name="Kook J.-K."/>
            <person name="Park S.-N."/>
            <person name="Lim Y.K."/>
        </authorList>
    </citation>
    <scope>NUCLEOTIDE SEQUENCE [LARGE SCALE GENOMIC DNA]</scope>
    <source>
        <strain evidence="1 2">KCOM 2837</strain>
    </source>
</reference>